<evidence type="ECO:0000313" key="4">
    <source>
        <dbReference type="Proteomes" id="UP000184207"/>
    </source>
</evidence>
<dbReference type="Pfam" id="PF02230">
    <property type="entry name" value="Abhydrolase_2"/>
    <property type="match status" value="1"/>
</dbReference>
<dbReference type="InterPro" id="IPR003140">
    <property type="entry name" value="PLipase/COase/thioEstase"/>
</dbReference>
<name>A0A1M7S8P2_FERGO</name>
<gene>
    <name evidence="3" type="ORF">SAMN02745226_00659</name>
</gene>
<evidence type="ECO:0000313" key="3">
    <source>
        <dbReference type="EMBL" id="SHN54810.1"/>
    </source>
</evidence>
<dbReference type="OrthoDB" id="9764953at2"/>
<dbReference type="SUPFAM" id="SSF53474">
    <property type="entry name" value="alpha/beta-Hydrolases"/>
    <property type="match status" value="1"/>
</dbReference>
<dbReference type="RefSeq" id="WP_072758252.1">
    <property type="nucleotide sequence ID" value="NZ_FRDJ01000002.1"/>
</dbReference>
<dbReference type="InterPro" id="IPR029058">
    <property type="entry name" value="AB_hydrolase_fold"/>
</dbReference>
<evidence type="ECO:0000256" key="1">
    <source>
        <dbReference type="ARBA" id="ARBA00022729"/>
    </source>
</evidence>
<feature type="domain" description="Phospholipase/carboxylesterase/thioesterase" evidence="2">
    <location>
        <begin position="42"/>
        <end position="217"/>
    </location>
</feature>
<organism evidence="3 4">
    <name type="scientific">Fervidobacterium gondwanense DSM 13020</name>
    <dbReference type="NCBI Taxonomy" id="1121883"/>
    <lineage>
        <taxon>Bacteria</taxon>
        <taxon>Thermotogati</taxon>
        <taxon>Thermotogota</taxon>
        <taxon>Thermotogae</taxon>
        <taxon>Thermotogales</taxon>
        <taxon>Fervidobacteriaceae</taxon>
        <taxon>Fervidobacterium</taxon>
    </lineage>
</organism>
<dbReference type="AlphaFoldDB" id="A0A1M7S8P2"/>
<dbReference type="Gene3D" id="3.40.50.1820">
    <property type="entry name" value="alpha/beta hydrolase"/>
    <property type="match status" value="1"/>
</dbReference>
<keyword evidence="1" id="KW-0732">Signal</keyword>
<dbReference type="PANTHER" id="PTHR43037">
    <property type="entry name" value="UNNAMED PRODUCT-RELATED"/>
    <property type="match status" value="1"/>
</dbReference>
<dbReference type="STRING" id="1121883.SAMN02745226_00659"/>
<dbReference type="InterPro" id="IPR050955">
    <property type="entry name" value="Plant_Biomass_Hydrol_Est"/>
</dbReference>
<keyword evidence="4" id="KW-1185">Reference proteome</keyword>
<protein>
    <submittedName>
        <fullName evidence="3">Esterase PHB depolymerase</fullName>
    </submittedName>
</protein>
<evidence type="ECO:0000259" key="2">
    <source>
        <dbReference type="Pfam" id="PF02230"/>
    </source>
</evidence>
<dbReference type="GO" id="GO:0016787">
    <property type="term" value="F:hydrolase activity"/>
    <property type="evidence" value="ECO:0007669"/>
    <property type="project" value="InterPro"/>
</dbReference>
<accession>A0A1M7S8P2</accession>
<dbReference type="Proteomes" id="UP000184207">
    <property type="component" value="Unassembled WGS sequence"/>
</dbReference>
<reference evidence="4" key="1">
    <citation type="submission" date="2016-12" db="EMBL/GenBank/DDBJ databases">
        <authorList>
            <person name="Varghese N."/>
            <person name="Submissions S."/>
        </authorList>
    </citation>
    <scope>NUCLEOTIDE SEQUENCE [LARGE SCALE GENOMIC DNA]</scope>
    <source>
        <strain evidence="4">DSM 13020</strain>
    </source>
</reference>
<dbReference type="PANTHER" id="PTHR43037:SF1">
    <property type="entry name" value="BLL1128 PROTEIN"/>
    <property type="match status" value="1"/>
</dbReference>
<dbReference type="EMBL" id="FRDJ01000002">
    <property type="protein sequence ID" value="SHN54810.1"/>
    <property type="molecule type" value="Genomic_DNA"/>
</dbReference>
<sequence>MDKEDYLKEFEPFVYKDYELRLPYRLYIPRAYRRGNVENQNFPLVVFLHGAGERGTDNIKQITANEGATVWASDEVQAKHPCFVLAPQCPEDSYWGTSFRTVGSSEYLEPNALLATVNVIIEKLVDNYPIDVSRIYITGLSMGGFGSIALMTMCPDRFAASVVVCGGGNVQKAYKIAKIPIWFFHAEDDDVVPIHFTRDLVRELERLGAPVKYTEYPKGYMSSLGLPPHASWVPTYRNKEMIDWLFEQRKK</sequence>
<proteinExistence type="predicted"/>